<dbReference type="GO" id="GO:0016787">
    <property type="term" value="F:hydrolase activity"/>
    <property type="evidence" value="ECO:0007669"/>
    <property type="project" value="UniProtKB-KW"/>
</dbReference>
<dbReference type="GeneID" id="9529997"/>
<dbReference type="GO" id="GO:0005634">
    <property type="term" value="C:nucleus"/>
    <property type="evidence" value="ECO:0007669"/>
    <property type="project" value="TreeGrafter"/>
</dbReference>
<dbReference type="EMBL" id="DS985218">
    <property type="protein sequence ID" value="EEY18283.1"/>
    <property type="molecule type" value="Genomic_DNA"/>
</dbReference>
<dbReference type="Proteomes" id="UP000008698">
    <property type="component" value="Unassembled WGS sequence"/>
</dbReference>
<dbReference type="InterPro" id="IPR050628">
    <property type="entry name" value="SNF2_RAD54_helicase_TF"/>
</dbReference>
<evidence type="ECO:0000313" key="5">
    <source>
        <dbReference type="Proteomes" id="UP000008698"/>
    </source>
</evidence>
<evidence type="ECO:0000256" key="1">
    <source>
        <dbReference type="ARBA" id="ARBA00022741"/>
    </source>
</evidence>
<evidence type="ECO:0000256" key="2">
    <source>
        <dbReference type="ARBA" id="ARBA00022801"/>
    </source>
</evidence>
<dbReference type="AlphaFoldDB" id="C9SJC1"/>
<keyword evidence="5" id="KW-1185">Reference proteome</keyword>
<organism evidence="5">
    <name type="scientific">Verticillium alfalfae (strain VaMs.102 / ATCC MYA-4576 / FGSC 10136)</name>
    <name type="common">Verticillium wilt of alfalfa</name>
    <name type="synonym">Verticillium albo-atrum</name>
    <dbReference type="NCBI Taxonomy" id="526221"/>
    <lineage>
        <taxon>Eukaryota</taxon>
        <taxon>Fungi</taxon>
        <taxon>Dikarya</taxon>
        <taxon>Ascomycota</taxon>
        <taxon>Pezizomycotina</taxon>
        <taxon>Sordariomycetes</taxon>
        <taxon>Hypocreomycetidae</taxon>
        <taxon>Glomerellales</taxon>
        <taxon>Plectosphaerellaceae</taxon>
        <taxon>Verticillium</taxon>
    </lineage>
</organism>
<name>C9SJC1_VERA1</name>
<dbReference type="GO" id="GO:0005524">
    <property type="term" value="F:ATP binding"/>
    <property type="evidence" value="ECO:0007669"/>
    <property type="project" value="UniProtKB-KW"/>
</dbReference>
<dbReference type="PANTHER" id="PTHR45626">
    <property type="entry name" value="TRANSCRIPTION TERMINATION FACTOR 2-RELATED"/>
    <property type="match status" value="1"/>
</dbReference>
<dbReference type="STRING" id="526221.C9SJC1"/>
<dbReference type="HOGENOM" id="CLU_000315_30_6_1"/>
<evidence type="ECO:0000256" key="3">
    <source>
        <dbReference type="ARBA" id="ARBA00022840"/>
    </source>
</evidence>
<keyword evidence="3" id="KW-0067">ATP-binding</keyword>
<dbReference type="PANTHER" id="PTHR45626:SF52">
    <property type="entry name" value="SINGLE-STRANDED DNA-DEPENDENT ATPASE (EUROFUNG)"/>
    <property type="match status" value="1"/>
</dbReference>
<protein>
    <submittedName>
        <fullName evidence="4">Uncharacterized protein</fullName>
    </submittedName>
</protein>
<dbReference type="RefSeq" id="XP_003004786.1">
    <property type="nucleotide sequence ID" value="XM_003004740.1"/>
</dbReference>
<gene>
    <name evidence="4" type="ORF">VDBG_04392</name>
</gene>
<dbReference type="KEGG" id="val:VDBG_04392"/>
<dbReference type="OrthoDB" id="448448at2759"/>
<reference evidence="5" key="1">
    <citation type="journal article" date="2011" name="PLoS Pathog.">
        <title>Comparative genomics yields insights into niche adaptation of plant vascular wilt pathogens.</title>
        <authorList>
            <person name="Klosterman S.J."/>
            <person name="Subbarao K.V."/>
            <person name="Kang S."/>
            <person name="Veronese P."/>
            <person name="Gold S.E."/>
            <person name="Thomma B.P.H.J."/>
            <person name="Chen Z."/>
            <person name="Henrissat B."/>
            <person name="Lee Y.-H."/>
            <person name="Park J."/>
            <person name="Garcia-Pedrajas M.D."/>
            <person name="Barbara D.J."/>
            <person name="Anchieta A."/>
            <person name="de Jonge R."/>
            <person name="Santhanam P."/>
            <person name="Maruthachalam K."/>
            <person name="Atallah Z."/>
            <person name="Amyotte S.G."/>
            <person name="Paz Z."/>
            <person name="Inderbitzin P."/>
            <person name="Hayes R.J."/>
            <person name="Heiman D.I."/>
            <person name="Young S."/>
            <person name="Zeng Q."/>
            <person name="Engels R."/>
            <person name="Galagan J."/>
            <person name="Cuomo C.A."/>
            <person name="Dobinson K.F."/>
            <person name="Ma L.-J."/>
        </authorList>
    </citation>
    <scope>NUCLEOTIDE SEQUENCE [LARGE SCALE GENOMIC DNA]</scope>
    <source>
        <strain evidence="5">VaMs.102 / ATCC MYA-4576 / FGSC 10136</strain>
    </source>
</reference>
<dbReference type="GO" id="GO:0008094">
    <property type="term" value="F:ATP-dependent activity, acting on DNA"/>
    <property type="evidence" value="ECO:0007669"/>
    <property type="project" value="TreeGrafter"/>
</dbReference>
<proteinExistence type="predicted"/>
<sequence length="81" mass="9362">MEPQYNPAAEAQAVDRVHRLGQKRPVQTVRYIMRNSFEEKMIELQDKKKKLASLSMDGKGKALDRGDAARQKLMDLRSLFK</sequence>
<dbReference type="eggNOG" id="KOG1002">
    <property type="taxonomic scope" value="Eukaryota"/>
</dbReference>
<keyword evidence="2" id="KW-0378">Hydrolase</keyword>
<dbReference type="InterPro" id="IPR027417">
    <property type="entry name" value="P-loop_NTPase"/>
</dbReference>
<keyword evidence="1" id="KW-0547">Nucleotide-binding</keyword>
<accession>C9SJC1</accession>
<dbReference type="GO" id="GO:0006281">
    <property type="term" value="P:DNA repair"/>
    <property type="evidence" value="ECO:0007669"/>
    <property type="project" value="TreeGrafter"/>
</dbReference>
<evidence type="ECO:0000313" key="4">
    <source>
        <dbReference type="EMBL" id="EEY18283.1"/>
    </source>
</evidence>
<dbReference type="Gene3D" id="3.40.50.300">
    <property type="entry name" value="P-loop containing nucleotide triphosphate hydrolases"/>
    <property type="match status" value="1"/>
</dbReference>
<dbReference type="SUPFAM" id="SSF52540">
    <property type="entry name" value="P-loop containing nucleoside triphosphate hydrolases"/>
    <property type="match status" value="1"/>
</dbReference>